<comment type="similarity">
    <text evidence="1">Belongs to the GSP E family.</text>
</comment>
<dbReference type="InterPro" id="IPR050921">
    <property type="entry name" value="T4SS_GSP_E_ATPase"/>
</dbReference>
<dbReference type="RefSeq" id="WP_419194420.1">
    <property type="nucleotide sequence ID" value="NZ_SJPJ01000001.1"/>
</dbReference>
<comment type="caution">
    <text evidence="3">The sequence shown here is derived from an EMBL/GenBank/DDBJ whole genome shotgun (WGS) entry which is preliminary data.</text>
</comment>
<proteinExistence type="inferred from homology"/>
<dbReference type="Gene3D" id="3.30.450.90">
    <property type="match status" value="1"/>
</dbReference>
<dbReference type="SUPFAM" id="SSF52540">
    <property type="entry name" value="P-loop containing nucleoside triphosphate hydrolases"/>
    <property type="match status" value="1"/>
</dbReference>
<dbReference type="EMBL" id="SJPJ01000001">
    <property type="protein sequence ID" value="TWT81968.1"/>
    <property type="molecule type" value="Genomic_DNA"/>
</dbReference>
<organism evidence="3 4">
    <name type="scientific">Novipirellula herctigrandis</name>
    <dbReference type="NCBI Taxonomy" id="2527986"/>
    <lineage>
        <taxon>Bacteria</taxon>
        <taxon>Pseudomonadati</taxon>
        <taxon>Planctomycetota</taxon>
        <taxon>Planctomycetia</taxon>
        <taxon>Pirellulales</taxon>
        <taxon>Pirellulaceae</taxon>
        <taxon>Novipirellula</taxon>
    </lineage>
</organism>
<evidence type="ECO:0000313" key="3">
    <source>
        <dbReference type="EMBL" id="TWT81968.1"/>
    </source>
</evidence>
<dbReference type="CDD" id="cd01131">
    <property type="entry name" value="PilT"/>
    <property type="match status" value="1"/>
</dbReference>
<dbReference type="InterPro" id="IPR001482">
    <property type="entry name" value="T2SS/T4SS_dom"/>
</dbReference>
<protein>
    <submittedName>
        <fullName evidence="3">Twitching mobility protein</fullName>
    </submittedName>
</protein>
<dbReference type="PANTHER" id="PTHR30486:SF16">
    <property type="entry name" value="TWITCHING MOTILITY PROTEIN PILT"/>
    <property type="match status" value="1"/>
</dbReference>
<accession>A0A5C5Z3P8</accession>
<dbReference type="Gene3D" id="3.40.50.300">
    <property type="entry name" value="P-loop containing nucleotide triphosphate hydrolases"/>
    <property type="match status" value="1"/>
</dbReference>
<evidence type="ECO:0000256" key="1">
    <source>
        <dbReference type="ARBA" id="ARBA00006611"/>
    </source>
</evidence>
<evidence type="ECO:0000259" key="2">
    <source>
        <dbReference type="PROSITE" id="PS00662"/>
    </source>
</evidence>
<dbReference type="InterPro" id="IPR027417">
    <property type="entry name" value="P-loop_NTPase"/>
</dbReference>
<dbReference type="InterPro" id="IPR006321">
    <property type="entry name" value="PilT/PilU"/>
</dbReference>
<evidence type="ECO:0000313" key="4">
    <source>
        <dbReference type="Proteomes" id="UP000315010"/>
    </source>
</evidence>
<reference evidence="3 4" key="1">
    <citation type="submission" date="2019-02" db="EMBL/GenBank/DDBJ databases">
        <title>Deep-cultivation of Planctomycetes and their phenomic and genomic characterization uncovers novel biology.</title>
        <authorList>
            <person name="Wiegand S."/>
            <person name="Jogler M."/>
            <person name="Boedeker C."/>
            <person name="Pinto D."/>
            <person name="Vollmers J."/>
            <person name="Rivas-Marin E."/>
            <person name="Kohn T."/>
            <person name="Peeters S.H."/>
            <person name="Heuer A."/>
            <person name="Rast P."/>
            <person name="Oberbeckmann S."/>
            <person name="Bunk B."/>
            <person name="Jeske O."/>
            <person name="Meyerdierks A."/>
            <person name="Storesund J.E."/>
            <person name="Kallscheuer N."/>
            <person name="Luecker S."/>
            <person name="Lage O.M."/>
            <person name="Pohl T."/>
            <person name="Merkel B.J."/>
            <person name="Hornburger P."/>
            <person name="Mueller R.-W."/>
            <person name="Bruemmer F."/>
            <person name="Labrenz M."/>
            <person name="Spormann A.M."/>
            <person name="Op Den Camp H."/>
            <person name="Overmann J."/>
            <person name="Amann R."/>
            <person name="Jetten M.S.M."/>
            <person name="Mascher T."/>
            <person name="Medema M.H."/>
            <person name="Devos D.P."/>
            <person name="Kaster A.-K."/>
            <person name="Ovreas L."/>
            <person name="Rohde M."/>
            <person name="Galperin M.Y."/>
            <person name="Jogler C."/>
        </authorList>
    </citation>
    <scope>NUCLEOTIDE SEQUENCE [LARGE SCALE GENOMIC DNA]</scope>
    <source>
        <strain evidence="3 4">CA13</strain>
    </source>
</reference>
<feature type="domain" description="Bacterial type II secretion system protein E" evidence="2">
    <location>
        <begin position="203"/>
        <end position="217"/>
    </location>
</feature>
<dbReference type="GO" id="GO:0016887">
    <property type="term" value="F:ATP hydrolysis activity"/>
    <property type="evidence" value="ECO:0007669"/>
    <property type="project" value="InterPro"/>
</dbReference>
<dbReference type="PROSITE" id="PS00662">
    <property type="entry name" value="T2SP_E"/>
    <property type="match status" value="1"/>
</dbReference>
<gene>
    <name evidence="3" type="primary">pilT_2</name>
    <name evidence="3" type="ORF">CA13_34230</name>
</gene>
<dbReference type="PANTHER" id="PTHR30486">
    <property type="entry name" value="TWITCHING MOTILITY PROTEIN PILT"/>
    <property type="match status" value="1"/>
</dbReference>
<dbReference type="Proteomes" id="UP000315010">
    <property type="component" value="Unassembled WGS sequence"/>
</dbReference>
<name>A0A5C5Z3P8_9BACT</name>
<dbReference type="AlphaFoldDB" id="A0A5C5Z3P8"/>
<dbReference type="Pfam" id="PF00437">
    <property type="entry name" value="T2SSE"/>
    <property type="match status" value="1"/>
</dbReference>
<dbReference type="NCBIfam" id="TIGR01420">
    <property type="entry name" value="pilT_fam"/>
    <property type="match status" value="1"/>
</dbReference>
<sequence length="373" mass="41469">MTPLQAPRDEIRLLLAFVSKNEASDLHLKVGLPPFIRIGGQLRHLDVHPLPSSEYIMEMMAEIMPKSRLEEYKELGSADFAVLAESGDRFRVNAFRSDGQMHAALRRVQHIIPDFAELQLPSVYEETIGKTHDGLIIVSGVTGSGKSSTLAAMLDHINTHQNMHVITIEDPIEFRFQSKKSIISQREIGIDVPNYAHALRYVVRQDPDCILIGELRDKETILAAIQAAETGHLVLASMHCSDAEQSFSRILEFFPQEEHAFIRSSLANSLRAIMCQRLVKGANEGERFPATEVLLNNSLVKERILNSQDDDIPAILNVCHDEGMRNFTYSLCELVNAGAISKEVAIEYAPHREALISLLKGIDTAGAGLVSRV</sequence>
<keyword evidence="4" id="KW-1185">Reference proteome</keyword>
<dbReference type="GO" id="GO:0005524">
    <property type="term" value="F:ATP binding"/>
    <property type="evidence" value="ECO:0007669"/>
    <property type="project" value="InterPro"/>
</dbReference>